<evidence type="ECO:0000313" key="5">
    <source>
        <dbReference type="Proteomes" id="UP000006753"/>
    </source>
</evidence>
<gene>
    <name evidence="4" type="ORF">MBM_06039</name>
</gene>
<comment type="similarity">
    <text evidence="1">Belongs to the 'GDXG' lipolytic enzyme family.</text>
</comment>
<dbReference type="InterPro" id="IPR050300">
    <property type="entry name" value="GDXG_lipolytic_enzyme"/>
</dbReference>
<dbReference type="InParanoid" id="K1X5U8"/>
<sequence>MPTGTDQGILSSESYLTLPLMFPSSTFRLSGPAALRLCGSAALRVSGSPSLRLCGSAALRLCGSAALTKLPVTKHISAAFFRCGVALQSVFTGNPSTSPSTQYPEMDNSPLPLLKAFLPKVPLIGKTAFSHTLGFSEHSRYWDLRTELTISVIRSFVVDSPPRPLGQLQRMSIKGSEVKGRIWISRVVLRKPEEEDVWTKLQAAIDGLREEGEEKGRGVRRCEIKDVEAEWTGYRAGATKNSLELRISEEQKYKEMMREVRSPITILYFHGGAYYLMDPATHRPTNKKLAKLTKGRCLSVRYRLAPQNPFPAALLDALISYLTLLYPPPGSLHTPVAPEHIVFAGDSAGGNLSLVLLQTILELSRQGLKVTWNGTERALPLPAGVATSSPWTDITHSSRSCTTNQKYDYLPSLASSQHGQKRYPPDALWPASPPRKNLYAEDAILCNPLVSPLAAKSWAGSCPLFIQTGEELLRDEGRHVAAKAAAQGVRVCYEEYERMPHCFALVLEKLPASHAFFASWAGFMTRCVSEPQAIVTSGKVVRPKTLDESPVDVEGLSREADEAVLARMKARVRVMSGELPDTMSKL</sequence>
<dbReference type="GO" id="GO:0016787">
    <property type="term" value="F:hydrolase activity"/>
    <property type="evidence" value="ECO:0007669"/>
    <property type="project" value="UniProtKB-KW"/>
</dbReference>
<dbReference type="EMBL" id="JH921440">
    <property type="protein sequence ID" value="EKD16028.1"/>
    <property type="molecule type" value="Genomic_DNA"/>
</dbReference>
<dbReference type="AlphaFoldDB" id="K1X5U8"/>
<dbReference type="OrthoDB" id="5354320at2759"/>
<keyword evidence="5" id="KW-1185">Reference proteome</keyword>
<evidence type="ECO:0000259" key="3">
    <source>
        <dbReference type="Pfam" id="PF07859"/>
    </source>
</evidence>
<dbReference type="SUPFAM" id="SSF53474">
    <property type="entry name" value="alpha/beta-Hydrolases"/>
    <property type="match status" value="1"/>
</dbReference>
<dbReference type="InterPro" id="IPR029058">
    <property type="entry name" value="AB_hydrolase_fold"/>
</dbReference>
<evidence type="ECO:0000256" key="2">
    <source>
        <dbReference type="ARBA" id="ARBA00022801"/>
    </source>
</evidence>
<accession>K1X5U8</accession>
<dbReference type="InterPro" id="IPR013094">
    <property type="entry name" value="AB_hydrolase_3"/>
</dbReference>
<keyword evidence="2 4" id="KW-0378">Hydrolase</keyword>
<dbReference type="STRING" id="1072389.K1X5U8"/>
<dbReference type="OMA" id="PATPRCY"/>
<proteinExistence type="inferred from homology"/>
<dbReference type="PANTHER" id="PTHR48081">
    <property type="entry name" value="AB HYDROLASE SUPERFAMILY PROTEIN C4A8.06C"/>
    <property type="match status" value="1"/>
</dbReference>
<dbReference type="Pfam" id="PF07859">
    <property type="entry name" value="Abhydrolase_3"/>
    <property type="match status" value="1"/>
</dbReference>
<dbReference type="InterPro" id="IPR002168">
    <property type="entry name" value="Lipase_GDXG_HIS_AS"/>
</dbReference>
<dbReference type="PROSITE" id="PS01173">
    <property type="entry name" value="LIPASE_GDXG_HIS"/>
    <property type="match status" value="1"/>
</dbReference>
<protein>
    <submittedName>
        <fullName evidence="4">Acetyl-hydrolase</fullName>
    </submittedName>
</protein>
<dbReference type="KEGG" id="mbe:MBM_06039"/>
<organism evidence="4 5">
    <name type="scientific">Marssonina brunnea f. sp. multigermtubi (strain MB_m1)</name>
    <name type="common">Marssonina leaf spot fungus</name>
    <dbReference type="NCBI Taxonomy" id="1072389"/>
    <lineage>
        <taxon>Eukaryota</taxon>
        <taxon>Fungi</taxon>
        <taxon>Dikarya</taxon>
        <taxon>Ascomycota</taxon>
        <taxon>Pezizomycotina</taxon>
        <taxon>Leotiomycetes</taxon>
        <taxon>Helotiales</taxon>
        <taxon>Drepanopezizaceae</taxon>
        <taxon>Drepanopeziza</taxon>
    </lineage>
</organism>
<dbReference type="PANTHER" id="PTHR48081:SF25">
    <property type="entry name" value="PUTATIVE (AFU_ORTHOLOGUE AFUA_3G11560)-RELATED"/>
    <property type="match status" value="1"/>
</dbReference>
<evidence type="ECO:0000256" key="1">
    <source>
        <dbReference type="ARBA" id="ARBA00010515"/>
    </source>
</evidence>
<dbReference type="eggNOG" id="KOG1515">
    <property type="taxonomic scope" value="Eukaryota"/>
</dbReference>
<evidence type="ECO:0000313" key="4">
    <source>
        <dbReference type="EMBL" id="EKD16028.1"/>
    </source>
</evidence>
<dbReference type="HOGENOM" id="CLU_027519_0_0_1"/>
<name>K1X5U8_MARBU</name>
<dbReference type="Gene3D" id="3.40.50.1820">
    <property type="entry name" value="alpha/beta hydrolase"/>
    <property type="match status" value="1"/>
</dbReference>
<feature type="domain" description="Alpha/beta hydrolase fold-3" evidence="3">
    <location>
        <begin position="266"/>
        <end position="504"/>
    </location>
</feature>
<dbReference type="Proteomes" id="UP000006753">
    <property type="component" value="Unassembled WGS sequence"/>
</dbReference>
<reference evidence="4 5" key="1">
    <citation type="journal article" date="2012" name="BMC Genomics">
        <title>Sequencing the genome of Marssonina brunnea reveals fungus-poplar co-evolution.</title>
        <authorList>
            <person name="Zhu S."/>
            <person name="Cao Y.-Z."/>
            <person name="Jiang C."/>
            <person name="Tan B.-Y."/>
            <person name="Wang Z."/>
            <person name="Feng S."/>
            <person name="Zhang L."/>
            <person name="Su X.-H."/>
            <person name="Brejova B."/>
            <person name="Vinar T."/>
            <person name="Xu M."/>
            <person name="Wang M.-X."/>
            <person name="Zhang S.-G."/>
            <person name="Huang M.-R."/>
            <person name="Wu R."/>
            <person name="Zhou Y."/>
        </authorList>
    </citation>
    <scope>NUCLEOTIDE SEQUENCE [LARGE SCALE GENOMIC DNA]</scope>
    <source>
        <strain evidence="4 5">MB_m1</strain>
    </source>
</reference>